<comment type="caution">
    <text evidence="1">The sequence shown here is derived from an EMBL/GenBank/DDBJ whole genome shotgun (WGS) entry which is preliminary data.</text>
</comment>
<reference evidence="1" key="1">
    <citation type="submission" date="2022-02" db="EMBL/GenBank/DDBJ databases">
        <title>Halalkalibacter sp. nov. isolated from Lonar Lake, India.</title>
        <authorList>
            <person name="Joshi A."/>
            <person name="Thite S."/>
            <person name="Lodha T."/>
        </authorList>
    </citation>
    <scope>NUCLEOTIDE SEQUENCE</scope>
    <source>
        <strain evidence="1">MEB205</strain>
    </source>
</reference>
<dbReference type="Proteomes" id="UP001139150">
    <property type="component" value="Unassembled WGS sequence"/>
</dbReference>
<proteinExistence type="predicted"/>
<dbReference type="RefSeq" id="WP_250098737.1">
    <property type="nucleotide sequence ID" value="NZ_JAKRYL010000045.1"/>
</dbReference>
<dbReference type="AlphaFoldDB" id="A0A9X2I8S6"/>
<gene>
    <name evidence="1" type="ORF">MF646_22550</name>
</gene>
<sequence>DEIIIYLFNSLGFCSVFKELLFGHSEATINNLPYSSNQRNTFFKKLSSLITVNRLRSRRQEII</sequence>
<evidence type="ECO:0000313" key="1">
    <source>
        <dbReference type="EMBL" id="MCL7749888.1"/>
    </source>
</evidence>
<protein>
    <submittedName>
        <fullName evidence="1">Uncharacterized protein</fullName>
    </submittedName>
</protein>
<organism evidence="1 2">
    <name type="scientific">Halalkalibacter alkaliphilus</name>
    <dbReference type="NCBI Taxonomy" id="2917993"/>
    <lineage>
        <taxon>Bacteria</taxon>
        <taxon>Bacillati</taxon>
        <taxon>Bacillota</taxon>
        <taxon>Bacilli</taxon>
        <taxon>Bacillales</taxon>
        <taxon>Bacillaceae</taxon>
        <taxon>Halalkalibacter</taxon>
    </lineage>
</organism>
<feature type="non-terminal residue" evidence="1">
    <location>
        <position position="1"/>
    </location>
</feature>
<accession>A0A9X2I8S6</accession>
<dbReference type="EMBL" id="JAKRYL010000045">
    <property type="protein sequence ID" value="MCL7749888.1"/>
    <property type="molecule type" value="Genomic_DNA"/>
</dbReference>
<name>A0A9X2I8S6_9BACI</name>
<keyword evidence="2" id="KW-1185">Reference proteome</keyword>
<evidence type="ECO:0000313" key="2">
    <source>
        <dbReference type="Proteomes" id="UP001139150"/>
    </source>
</evidence>